<keyword evidence="1" id="KW-0732">Signal</keyword>
<name>K2PKS3_9LACT</name>
<accession>K2PKS3</accession>
<dbReference type="Proteomes" id="UP000006787">
    <property type="component" value="Unassembled WGS sequence"/>
</dbReference>
<evidence type="ECO:0008006" key="4">
    <source>
        <dbReference type="Google" id="ProtNLM"/>
    </source>
</evidence>
<dbReference type="PROSITE" id="PS51257">
    <property type="entry name" value="PROKAR_LIPOPROTEIN"/>
    <property type="match status" value="1"/>
</dbReference>
<sequence>MKKSLLIGAAIFTSFTLAACSNSKSPKQTYIDNYSSLSNQSKNYNSQDITIKFESFDMQGEAASEDINKLFDNSSLNIKANVDYENKAVAVNTETKISDQDVKFNMLLGKEGIYFENSQIKSLIDQFQTENPYIGFYGALLGQLEQKYLLIDSKSMESGMASQTGADDTWSTTYNQLFKESKVNKEEIEKNFKDIPEKAFTKSGDKTTMKLSGDGDDVLAYLKKSLTDTNKAQIQPMIDNLEKYTDIKSLDVETTLNAKTHESEAKIRGNIQSKDGKTSAQFKISTTAKASKAKASITEPAAKDAMSVSQLLSGLNDAMTDTSQDVNVY</sequence>
<dbReference type="eggNOG" id="ENOG5032Q8E">
    <property type="taxonomic scope" value="Bacteria"/>
</dbReference>
<evidence type="ECO:0000256" key="1">
    <source>
        <dbReference type="SAM" id="SignalP"/>
    </source>
</evidence>
<protein>
    <recommendedName>
        <fullName evidence="4">Lipoprotein</fullName>
    </recommendedName>
</protein>
<dbReference type="AlphaFoldDB" id="K2PKS3"/>
<dbReference type="PATRIC" id="fig|1231377.3.peg.1734"/>
<gene>
    <name evidence="2" type="ORF">C426_1754</name>
</gene>
<evidence type="ECO:0000313" key="3">
    <source>
        <dbReference type="Proteomes" id="UP000006787"/>
    </source>
</evidence>
<evidence type="ECO:0000313" key="2">
    <source>
        <dbReference type="EMBL" id="EKF50829.1"/>
    </source>
</evidence>
<feature type="signal peptide" evidence="1">
    <location>
        <begin position="1"/>
        <end position="18"/>
    </location>
</feature>
<comment type="caution">
    <text evidence="2">The sequence shown here is derived from an EMBL/GenBank/DDBJ whole genome shotgun (WGS) entry which is preliminary data.</text>
</comment>
<reference evidence="2 3" key="1">
    <citation type="journal article" date="2012" name="J. Bacteriol.">
        <title>Genome Sequence of the Bacteriocin-Producing Strain Lactococcus garvieae DCC43.</title>
        <authorList>
            <person name="Gabrielsen C."/>
            <person name="Brede D.A."/>
            <person name="Hernandez P.E."/>
            <person name="Nes I.F."/>
            <person name="Diep D.B."/>
        </authorList>
    </citation>
    <scope>NUCLEOTIDE SEQUENCE [LARGE SCALE GENOMIC DNA]</scope>
    <source>
        <strain evidence="2 3">DCC43</strain>
    </source>
</reference>
<dbReference type="EMBL" id="AMQS01000031">
    <property type="protein sequence ID" value="EKF50829.1"/>
    <property type="molecule type" value="Genomic_DNA"/>
</dbReference>
<dbReference type="RefSeq" id="WP_003136278.1">
    <property type="nucleotide sequence ID" value="NZ_AMQS01000031.1"/>
</dbReference>
<proteinExistence type="predicted"/>
<organism evidence="2 3">
    <name type="scientific">Lactococcus garvieae DCC43</name>
    <dbReference type="NCBI Taxonomy" id="1231377"/>
    <lineage>
        <taxon>Bacteria</taxon>
        <taxon>Bacillati</taxon>
        <taxon>Bacillota</taxon>
        <taxon>Bacilli</taxon>
        <taxon>Lactobacillales</taxon>
        <taxon>Streptococcaceae</taxon>
        <taxon>Lactococcus</taxon>
    </lineage>
</organism>
<feature type="chain" id="PRO_5039426177" description="Lipoprotein" evidence="1">
    <location>
        <begin position="19"/>
        <end position="329"/>
    </location>
</feature>